<dbReference type="Gene3D" id="3.40.50.1820">
    <property type="entry name" value="alpha/beta hydrolase"/>
    <property type="match status" value="1"/>
</dbReference>
<protein>
    <submittedName>
        <fullName evidence="1">Pimeloyl-ACP methyl ester carboxylesterase</fullName>
    </submittedName>
</protein>
<comment type="caution">
    <text evidence="1">The sequence shown here is derived from an EMBL/GenBank/DDBJ whole genome shotgun (WGS) entry which is preliminary data.</text>
</comment>
<accession>A0ABS2L5Z4</accession>
<gene>
    <name evidence="1" type="ORF">JOE66_002159</name>
</gene>
<name>A0ABS2L5Z4_9MICO</name>
<proteinExistence type="predicted"/>
<dbReference type="EMBL" id="JAFBBU010000001">
    <property type="protein sequence ID" value="MBM7472525.1"/>
    <property type="molecule type" value="Genomic_DNA"/>
</dbReference>
<evidence type="ECO:0000313" key="1">
    <source>
        <dbReference type="EMBL" id="MBM7472525.1"/>
    </source>
</evidence>
<dbReference type="InterPro" id="IPR029058">
    <property type="entry name" value="AB_hydrolase_fold"/>
</dbReference>
<dbReference type="RefSeq" id="WP_205109342.1">
    <property type="nucleotide sequence ID" value="NZ_BAAAHT010000004.1"/>
</dbReference>
<dbReference type="Proteomes" id="UP000776164">
    <property type="component" value="Unassembled WGS sequence"/>
</dbReference>
<organism evidence="1 2">
    <name type="scientific">Subtercola frigoramans</name>
    <dbReference type="NCBI Taxonomy" id="120298"/>
    <lineage>
        <taxon>Bacteria</taxon>
        <taxon>Bacillati</taxon>
        <taxon>Actinomycetota</taxon>
        <taxon>Actinomycetes</taxon>
        <taxon>Micrococcales</taxon>
        <taxon>Microbacteriaceae</taxon>
        <taxon>Subtercola</taxon>
    </lineage>
</organism>
<dbReference type="SUPFAM" id="SSF53474">
    <property type="entry name" value="alpha/beta-Hydrolases"/>
    <property type="match status" value="1"/>
</dbReference>
<keyword evidence="2" id="KW-1185">Reference proteome</keyword>
<reference evidence="1 2" key="1">
    <citation type="submission" date="2021-01" db="EMBL/GenBank/DDBJ databases">
        <title>Sequencing the genomes of 1000 actinobacteria strains.</title>
        <authorList>
            <person name="Klenk H.-P."/>
        </authorList>
    </citation>
    <scope>NUCLEOTIDE SEQUENCE [LARGE SCALE GENOMIC DNA]</scope>
    <source>
        <strain evidence="1 2">DSM 13057</strain>
    </source>
</reference>
<sequence>MADFIATLHDGTTLTGTTSGVGPALMLPVRTLPHESAAAENMRQWGADPDLGGTLVRDLSEHFRVIAADYEGHRMDHPAATTLTPDNLVADLIAVADAAGANTFAYYGYSWLALAGLQLALRTDRLWGLVMGGFPPVAGPYQAMLDVTRAAHDKALSPQKPAVEPVKPGDWDAAGITVGEQVTAQFVTLYEALEDFEDDAAQLKLTGPRLAFAGSDDNITYGPGWGDTIVTIAEPLARNRDYLSSRGWDIELLPGLDHMSAMHSSNVLPLLSPWLIKNAPQSA</sequence>
<evidence type="ECO:0000313" key="2">
    <source>
        <dbReference type="Proteomes" id="UP000776164"/>
    </source>
</evidence>